<protein>
    <recommendedName>
        <fullName evidence="5">Transmembrane protein</fullName>
    </recommendedName>
</protein>
<dbReference type="EMBL" id="GL945479">
    <property type="protein sequence ID" value="EGO00506.1"/>
    <property type="molecule type" value="Genomic_DNA"/>
</dbReference>
<feature type="compositionally biased region" description="Low complexity" evidence="1">
    <location>
        <begin position="702"/>
        <end position="722"/>
    </location>
</feature>
<feature type="region of interest" description="Disordered" evidence="1">
    <location>
        <begin position="563"/>
        <end position="609"/>
    </location>
</feature>
<keyword evidence="2" id="KW-0812">Transmembrane</keyword>
<dbReference type="Gene3D" id="2.60.120.260">
    <property type="entry name" value="Galactose-binding domain-like"/>
    <property type="match status" value="1"/>
</dbReference>
<feature type="compositionally biased region" description="Pro residues" evidence="1">
    <location>
        <begin position="869"/>
        <end position="884"/>
    </location>
</feature>
<accession>F8PV54</accession>
<feature type="compositionally biased region" description="Basic and acidic residues" evidence="1">
    <location>
        <begin position="600"/>
        <end position="609"/>
    </location>
</feature>
<feature type="compositionally biased region" description="Polar residues" evidence="1">
    <location>
        <begin position="669"/>
        <end position="688"/>
    </location>
</feature>
<name>F8PV54_SERL3</name>
<evidence type="ECO:0000313" key="4">
    <source>
        <dbReference type="Proteomes" id="UP000008063"/>
    </source>
</evidence>
<keyword evidence="2" id="KW-1133">Transmembrane helix</keyword>
<gene>
    <name evidence="3" type="ORF">SERLA73DRAFT_73218</name>
</gene>
<feature type="transmembrane region" description="Helical" evidence="2">
    <location>
        <begin position="293"/>
        <end position="315"/>
    </location>
</feature>
<feature type="compositionally biased region" description="Polar residues" evidence="1">
    <location>
        <begin position="904"/>
        <end position="917"/>
    </location>
</feature>
<dbReference type="InParanoid" id="F8PV54"/>
<feature type="compositionally biased region" description="Polar residues" evidence="1">
    <location>
        <begin position="856"/>
        <end position="866"/>
    </location>
</feature>
<feature type="compositionally biased region" description="Pro residues" evidence="1">
    <location>
        <begin position="723"/>
        <end position="736"/>
    </location>
</feature>
<organism evidence="4">
    <name type="scientific">Serpula lacrymans var. lacrymans (strain S7.3)</name>
    <name type="common">Dry rot fungus</name>
    <dbReference type="NCBI Taxonomy" id="936435"/>
    <lineage>
        <taxon>Eukaryota</taxon>
        <taxon>Fungi</taxon>
        <taxon>Dikarya</taxon>
        <taxon>Basidiomycota</taxon>
        <taxon>Agaricomycotina</taxon>
        <taxon>Agaricomycetes</taxon>
        <taxon>Agaricomycetidae</taxon>
        <taxon>Boletales</taxon>
        <taxon>Coniophorineae</taxon>
        <taxon>Serpulaceae</taxon>
        <taxon>Serpula</taxon>
    </lineage>
</organism>
<feature type="compositionally biased region" description="Polar residues" evidence="1">
    <location>
        <begin position="578"/>
        <end position="599"/>
    </location>
</feature>
<keyword evidence="4" id="KW-1185">Reference proteome</keyword>
<dbReference type="AlphaFoldDB" id="F8PV54"/>
<feature type="compositionally biased region" description="Low complexity" evidence="1">
    <location>
        <begin position="386"/>
        <end position="398"/>
    </location>
</feature>
<dbReference type="Proteomes" id="UP000008063">
    <property type="component" value="Unassembled WGS sequence"/>
</dbReference>
<evidence type="ECO:0000313" key="3">
    <source>
        <dbReference type="EMBL" id="EGO00506.1"/>
    </source>
</evidence>
<proteinExistence type="predicted"/>
<feature type="region of interest" description="Disordered" evidence="1">
    <location>
        <begin position="381"/>
        <end position="499"/>
    </location>
</feature>
<sequence>MAFDSLLFFVDDDSPSLAYYPQTDYSPEPDYSAAWSLLYSLSGSASAPGQIGNGSSYHITSLDGATLQIQWNGTGIDLIGSVANASLQLSLDGQLTSTPANSTSLPSFSGLQNTNHSLLLTVTNTTTSPDSYFIFNNALVHYGAPPAVQNSTPNSLTINDSDIAFLGHWSYFTDTTGTSMHISSTPGDRASVAFQGSALTLYGLISAYSGEYAVTVDNSTVLLTALSSYNNSNALLYYATDLQDTSHLLTVTNMANSTFAIRVGGLNVTAFGDVSPAAPTQFSSSTSTPRGTIAALVLAGVIILLLLAGALYYFAIARPRHRRRRQEQAKLCDRRHVEKRDIAPHDVIDICPDHDDLEDMSLSTSKGYGFGLGITRGFFRKKEGSHSSSSKSPKSGTSATARPPVVRSEQTQFDDDDDDDKYIPSPTLAEHNLPTLPHSIPHAYASSPEPEKLAPGRNAHHRRSLSPTRVPGHQRVGSDGLLLEEQEDGDTRSSRRGSRLAAATLTLSPRTSEAPLSFGAAIRQSMFNSGYRRESVVSRDKRFLQVRDTSPFRVDVGAILGSKRSSKATRRTSDSASQSTPVIDISSSQNPQAHQPTADSQRDGDHIDQGTRSIPLVVLENKLIEVPSTPTGYSFLDFTSSTASSVHRQSKGTTASTYEHKHDRDDSRWSYNTTTDRAYDSNDNNNDSLRQDAPISVSHGGSPKSSASRLSSSPPTTHGSSPFPFPITIPPSPHLPHPYNAATPPSRQPPPIGHTYTPRSSKRLHPTHPPPVAVHSNPASPTDSVPFSVSDIHFRHSDSEDAGPGSRPTSTGSHLPPHPPLPNRDGSQPSTPASAPPPYIVQRVLGMTPIIPPTPSRLQSPMQSSFAPVRPPSPSGSSSPPPLSPFVAPFRIGSLLGPRPRPSTAGSSSRDLSSDTIVRSRGGPR</sequence>
<feature type="compositionally biased region" description="Polar residues" evidence="1">
    <location>
        <begin position="640"/>
        <end position="657"/>
    </location>
</feature>
<keyword evidence="2" id="KW-0472">Membrane</keyword>
<reference evidence="4" key="1">
    <citation type="journal article" date="2011" name="Science">
        <title>The plant cell wall-decomposing machinery underlies the functional diversity of forest fungi.</title>
        <authorList>
            <person name="Eastwood D.C."/>
            <person name="Floudas D."/>
            <person name="Binder M."/>
            <person name="Majcherczyk A."/>
            <person name="Schneider P."/>
            <person name="Aerts A."/>
            <person name="Asiegbu F.O."/>
            <person name="Baker S.E."/>
            <person name="Barry K."/>
            <person name="Bendiksby M."/>
            <person name="Blumentritt M."/>
            <person name="Coutinho P.M."/>
            <person name="Cullen D."/>
            <person name="de Vries R.P."/>
            <person name="Gathman A."/>
            <person name="Goodell B."/>
            <person name="Henrissat B."/>
            <person name="Ihrmark K."/>
            <person name="Kauserud H."/>
            <person name="Kohler A."/>
            <person name="LaButti K."/>
            <person name="Lapidus A."/>
            <person name="Lavin J.L."/>
            <person name="Lee Y.-H."/>
            <person name="Lindquist E."/>
            <person name="Lilly W."/>
            <person name="Lucas S."/>
            <person name="Morin E."/>
            <person name="Murat C."/>
            <person name="Oguiza J.A."/>
            <person name="Park J."/>
            <person name="Pisabarro A.G."/>
            <person name="Riley R."/>
            <person name="Rosling A."/>
            <person name="Salamov A."/>
            <person name="Schmidt O."/>
            <person name="Schmutz J."/>
            <person name="Skrede I."/>
            <person name="Stenlid J."/>
            <person name="Wiebenga A."/>
            <person name="Xie X."/>
            <person name="Kuees U."/>
            <person name="Hibbett D.S."/>
            <person name="Hoffmeister D."/>
            <person name="Hoegberg N."/>
            <person name="Martin F."/>
            <person name="Grigoriev I.V."/>
            <person name="Watkinson S.C."/>
        </authorList>
    </citation>
    <scope>NUCLEOTIDE SEQUENCE [LARGE SCALE GENOMIC DNA]</scope>
    <source>
        <strain evidence="4">strain S7.3</strain>
    </source>
</reference>
<dbReference type="OMA" id="ELRIDWN"/>
<evidence type="ECO:0000256" key="1">
    <source>
        <dbReference type="SAM" id="MobiDB-lite"/>
    </source>
</evidence>
<feature type="compositionally biased region" description="Polar residues" evidence="1">
    <location>
        <begin position="777"/>
        <end position="787"/>
    </location>
</feature>
<evidence type="ECO:0000256" key="2">
    <source>
        <dbReference type="SAM" id="Phobius"/>
    </source>
</evidence>
<evidence type="ECO:0008006" key="5">
    <source>
        <dbReference type="Google" id="ProtNLM"/>
    </source>
</evidence>
<dbReference type="STRING" id="936435.F8PV54"/>
<dbReference type="HOGENOM" id="CLU_015853_0_0_1"/>
<feature type="region of interest" description="Disordered" evidence="1">
    <location>
        <begin position="640"/>
        <end position="925"/>
    </location>
</feature>
<dbReference type="OrthoDB" id="2576334at2759"/>
<feature type="compositionally biased region" description="Basic and acidic residues" evidence="1">
    <location>
        <begin position="658"/>
        <end position="668"/>
    </location>
</feature>